<dbReference type="NCBIfam" id="TIGR01569">
    <property type="entry name" value="A_tha_TIGR01569"/>
    <property type="match status" value="1"/>
</dbReference>
<organism evidence="10 11">
    <name type="scientific">Spirodela intermedia</name>
    <name type="common">Intermediate duckweed</name>
    <dbReference type="NCBI Taxonomy" id="51605"/>
    <lineage>
        <taxon>Eukaryota</taxon>
        <taxon>Viridiplantae</taxon>
        <taxon>Streptophyta</taxon>
        <taxon>Embryophyta</taxon>
        <taxon>Tracheophyta</taxon>
        <taxon>Spermatophyta</taxon>
        <taxon>Magnoliopsida</taxon>
        <taxon>Liliopsida</taxon>
        <taxon>Araceae</taxon>
        <taxon>Lemnoideae</taxon>
        <taxon>Spirodela</taxon>
    </lineage>
</organism>
<name>A0A7I8KZM4_SPIIN</name>
<sequence length="183" mass="19339">MARGGTVFLVVLRGLAMAATLSATILMAVASEKTTVFSITFEAKFQNSPALWFSVVSNAVSAGYSFLALFISPTSSLFRFVVPLDAIVAMLLTGALAAAGSISYLGKKGNPHTGWMPICGQVPGFCDQMMISIVCAFIGVLLYTAIVLYNVSIAMNSLISSFPKLPVSVPRPLRTGFSVRLTS</sequence>
<dbReference type="OrthoDB" id="1906221at2759"/>
<dbReference type="InterPro" id="IPR044173">
    <property type="entry name" value="CASPL"/>
</dbReference>
<feature type="transmembrane region" description="Helical" evidence="8">
    <location>
        <begin position="7"/>
        <end position="30"/>
    </location>
</feature>
<evidence type="ECO:0000256" key="7">
    <source>
        <dbReference type="ARBA" id="ARBA00023136"/>
    </source>
</evidence>
<reference evidence="10" key="1">
    <citation type="submission" date="2020-02" db="EMBL/GenBank/DDBJ databases">
        <authorList>
            <person name="Scholz U."/>
            <person name="Mascher M."/>
            <person name="Fiebig A."/>
        </authorList>
    </citation>
    <scope>NUCLEOTIDE SEQUENCE</scope>
</reference>
<evidence type="ECO:0000256" key="1">
    <source>
        <dbReference type="ARBA" id="ARBA00004651"/>
    </source>
</evidence>
<dbReference type="AlphaFoldDB" id="A0A7I8KZM4"/>
<comment type="similarity">
    <text evidence="2 8">Belongs to the Casparian strip membrane proteins (CASP) family.</text>
</comment>
<evidence type="ECO:0000259" key="9">
    <source>
        <dbReference type="Pfam" id="PF04535"/>
    </source>
</evidence>
<keyword evidence="11" id="KW-1185">Reference proteome</keyword>
<evidence type="ECO:0000256" key="3">
    <source>
        <dbReference type="ARBA" id="ARBA00011489"/>
    </source>
</evidence>
<dbReference type="InterPro" id="IPR006459">
    <property type="entry name" value="CASP/CASPL"/>
</dbReference>
<accession>A0A7I8KZM4</accession>
<dbReference type="GO" id="GO:0005886">
    <property type="term" value="C:plasma membrane"/>
    <property type="evidence" value="ECO:0007669"/>
    <property type="project" value="UniProtKB-SubCell"/>
</dbReference>
<gene>
    <name evidence="10" type="ORF">SI8410_09013206</name>
</gene>
<evidence type="ECO:0000256" key="5">
    <source>
        <dbReference type="ARBA" id="ARBA00022692"/>
    </source>
</evidence>
<evidence type="ECO:0000313" key="10">
    <source>
        <dbReference type="EMBL" id="CAA7402528.1"/>
    </source>
</evidence>
<evidence type="ECO:0000256" key="6">
    <source>
        <dbReference type="ARBA" id="ARBA00022989"/>
    </source>
</evidence>
<protein>
    <recommendedName>
        <fullName evidence="8">CASP-like protein</fullName>
    </recommendedName>
</protein>
<evidence type="ECO:0000256" key="8">
    <source>
        <dbReference type="RuleBase" id="RU361233"/>
    </source>
</evidence>
<dbReference type="InterPro" id="IPR006702">
    <property type="entry name" value="CASP_dom"/>
</dbReference>
<feature type="transmembrane region" description="Helical" evidence="8">
    <location>
        <begin position="84"/>
        <end position="106"/>
    </location>
</feature>
<comment type="subunit">
    <text evidence="3 8">Homodimer and heterodimers.</text>
</comment>
<evidence type="ECO:0000313" key="11">
    <source>
        <dbReference type="Proteomes" id="UP000663760"/>
    </source>
</evidence>
<feature type="transmembrane region" description="Helical" evidence="8">
    <location>
        <begin position="130"/>
        <end position="151"/>
    </location>
</feature>
<comment type="subcellular location">
    <subcellularLocation>
        <location evidence="1 8">Cell membrane</location>
        <topology evidence="1 8">Multi-pass membrane protein</topology>
    </subcellularLocation>
</comment>
<proteinExistence type="inferred from homology"/>
<dbReference type="Pfam" id="PF04535">
    <property type="entry name" value="CASP_dom"/>
    <property type="match status" value="1"/>
</dbReference>
<keyword evidence="4 8" id="KW-1003">Cell membrane</keyword>
<feature type="transmembrane region" description="Helical" evidence="8">
    <location>
        <begin position="50"/>
        <end position="72"/>
    </location>
</feature>
<evidence type="ECO:0000256" key="4">
    <source>
        <dbReference type="ARBA" id="ARBA00022475"/>
    </source>
</evidence>
<dbReference type="EMBL" id="LR746272">
    <property type="protein sequence ID" value="CAA7402528.1"/>
    <property type="molecule type" value="Genomic_DNA"/>
</dbReference>
<evidence type="ECO:0000256" key="2">
    <source>
        <dbReference type="ARBA" id="ARBA00007651"/>
    </source>
</evidence>
<keyword evidence="5 8" id="KW-0812">Transmembrane</keyword>
<keyword evidence="7 8" id="KW-0472">Membrane</keyword>
<keyword evidence="6 8" id="KW-1133">Transmembrane helix</keyword>
<dbReference type="PANTHER" id="PTHR36488:SF8">
    <property type="entry name" value="CASP-LIKE PROTEIN 1U1"/>
    <property type="match status" value="1"/>
</dbReference>
<dbReference type="Proteomes" id="UP000663760">
    <property type="component" value="Chromosome 9"/>
</dbReference>
<feature type="domain" description="Casparian strip membrane protein" evidence="9">
    <location>
        <begin position="3"/>
        <end position="142"/>
    </location>
</feature>
<dbReference type="PANTHER" id="PTHR36488">
    <property type="entry name" value="CASP-LIKE PROTEIN 1U1"/>
    <property type="match status" value="1"/>
</dbReference>